<evidence type="ECO:0000313" key="3">
    <source>
        <dbReference type="EMBL" id="SFT65065.1"/>
    </source>
</evidence>
<dbReference type="Proteomes" id="UP000199173">
    <property type="component" value="Unassembled WGS sequence"/>
</dbReference>
<evidence type="ECO:0000256" key="1">
    <source>
        <dbReference type="SAM" id="MobiDB-lite"/>
    </source>
</evidence>
<organism evidence="2 5">
    <name type="scientific">Kosakonia radicincitans</name>
    <dbReference type="NCBI Taxonomy" id="283686"/>
    <lineage>
        <taxon>Bacteria</taxon>
        <taxon>Pseudomonadati</taxon>
        <taxon>Pseudomonadota</taxon>
        <taxon>Gammaproteobacteria</taxon>
        <taxon>Enterobacterales</taxon>
        <taxon>Enterobacteriaceae</taxon>
        <taxon>Kosakonia</taxon>
    </lineage>
</organism>
<protein>
    <recommendedName>
        <fullName evidence="6">Regulatory protein, luxR family</fullName>
    </recommendedName>
</protein>
<gene>
    <name evidence="3" type="ORF">SAMN03159428_01420</name>
    <name evidence="2" type="ORF">SAMN03159514_01426</name>
</gene>
<comment type="caution">
    <text evidence="2">The sequence shown here is derived from an EMBL/GenBank/DDBJ whole genome shotgun (WGS) entry which is preliminary data.</text>
</comment>
<reference evidence="4 5" key="1">
    <citation type="submission" date="2016-10" db="EMBL/GenBank/DDBJ databases">
        <authorList>
            <person name="Varghese N."/>
            <person name="Submissions S."/>
        </authorList>
    </citation>
    <scope>NUCLEOTIDE SEQUENCE [LARGE SCALE GENOMIC DNA]</scope>
    <source>
        <strain evidence="3 4">NFIX06</strain>
        <strain evidence="2 5">NFIX08</strain>
    </source>
</reference>
<sequence>MSTCNFHAVERVADVRPDFALPLGRYDHVYPERVQRAFNPDEAVYIVARSATSDTRTSGVSRGLSPELPPKMAERLRERERHEKNRARPRKVITETIRAEIIDRSAKGQKNSYIASKVGVSETSVRKVVNMAHMSAH</sequence>
<evidence type="ECO:0000313" key="4">
    <source>
        <dbReference type="Proteomes" id="UP000198760"/>
    </source>
</evidence>
<dbReference type="EMBL" id="FPAV01000003">
    <property type="protein sequence ID" value="SFT65065.1"/>
    <property type="molecule type" value="Genomic_DNA"/>
</dbReference>
<keyword evidence="4" id="KW-1185">Reference proteome</keyword>
<name>A0AAX2EPS8_9ENTR</name>
<proteinExistence type="predicted"/>
<dbReference type="Proteomes" id="UP000198760">
    <property type="component" value="Unassembled WGS sequence"/>
</dbReference>
<dbReference type="AlphaFoldDB" id="A0AAX2EPS8"/>
<dbReference type="EMBL" id="FOYJ01000003">
    <property type="protein sequence ID" value="SFR06045.1"/>
    <property type="molecule type" value="Genomic_DNA"/>
</dbReference>
<accession>A0AAX2EPS8</accession>
<feature type="compositionally biased region" description="Basic and acidic residues" evidence="1">
    <location>
        <begin position="72"/>
        <end position="83"/>
    </location>
</feature>
<evidence type="ECO:0000313" key="2">
    <source>
        <dbReference type="EMBL" id="SFR06045.1"/>
    </source>
</evidence>
<evidence type="ECO:0000313" key="5">
    <source>
        <dbReference type="Proteomes" id="UP000199173"/>
    </source>
</evidence>
<feature type="region of interest" description="Disordered" evidence="1">
    <location>
        <begin position="52"/>
        <end position="91"/>
    </location>
</feature>
<evidence type="ECO:0008006" key="6">
    <source>
        <dbReference type="Google" id="ProtNLM"/>
    </source>
</evidence>
<dbReference type="RefSeq" id="WP_072438976.1">
    <property type="nucleotide sequence ID" value="NZ_FONC01000002.1"/>
</dbReference>